<dbReference type="GO" id="GO:0060003">
    <property type="term" value="P:copper ion export"/>
    <property type="evidence" value="ECO:0007669"/>
    <property type="project" value="TreeGrafter"/>
</dbReference>
<dbReference type="InterPro" id="IPR011053">
    <property type="entry name" value="Single_hybrid_motif"/>
</dbReference>
<dbReference type="GeneID" id="58229195"/>
<dbReference type="SUPFAM" id="SSF51230">
    <property type="entry name" value="Single hybrid motif"/>
    <property type="match status" value="1"/>
</dbReference>
<dbReference type="PANTHER" id="PTHR30097:SF4">
    <property type="entry name" value="SLR6042 PROTEIN"/>
    <property type="match status" value="1"/>
</dbReference>
<feature type="domain" description="CzcB-like barrel-sandwich hybrid" evidence="2">
    <location>
        <begin position="75"/>
        <end position="144"/>
    </location>
</feature>
<keyword evidence="1" id="KW-0813">Transport</keyword>
<evidence type="ECO:0000313" key="4">
    <source>
        <dbReference type="EMBL" id="KJY98436.1"/>
    </source>
</evidence>
<dbReference type="GO" id="GO:0030288">
    <property type="term" value="C:outer membrane-bounded periplasmic space"/>
    <property type="evidence" value="ECO:0007669"/>
    <property type="project" value="TreeGrafter"/>
</dbReference>
<dbReference type="Pfam" id="PF25973">
    <property type="entry name" value="BSH_CzcB"/>
    <property type="match status" value="1"/>
</dbReference>
<protein>
    <submittedName>
        <fullName evidence="4">Biotin attachment protein</fullName>
    </submittedName>
</protein>
<comment type="caution">
    <text evidence="4">The sequence shown here is derived from an EMBL/GenBank/DDBJ whole genome shotgun (WGS) entry which is preliminary data.</text>
</comment>
<dbReference type="EMBL" id="JXXZ01000010">
    <property type="protein sequence ID" value="KJY98436.1"/>
    <property type="molecule type" value="Genomic_DNA"/>
</dbReference>
<reference evidence="4 5" key="1">
    <citation type="journal article" date="2015" name="BMC Genomics">
        <title>Genome mining reveals unlocked bioactive potential of marine Gram-negative bacteria.</title>
        <authorList>
            <person name="Machado H."/>
            <person name="Sonnenschein E.C."/>
            <person name="Melchiorsen J."/>
            <person name="Gram L."/>
        </authorList>
    </citation>
    <scope>NUCLEOTIDE SEQUENCE [LARGE SCALE GENOMIC DNA]</scope>
    <source>
        <strain evidence="4 5">S3137</strain>
    </source>
</reference>
<dbReference type="Gene3D" id="2.40.50.100">
    <property type="match status" value="1"/>
</dbReference>
<dbReference type="GO" id="GO:0046914">
    <property type="term" value="F:transition metal ion binding"/>
    <property type="evidence" value="ECO:0007669"/>
    <property type="project" value="TreeGrafter"/>
</dbReference>
<dbReference type="Proteomes" id="UP000033664">
    <property type="component" value="Unassembled WGS sequence"/>
</dbReference>
<dbReference type="InterPro" id="IPR058647">
    <property type="entry name" value="BSH_CzcB-like"/>
</dbReference>
<dbReference type="PANTHER" id="PTHR30097">
    <property type="entry name" value="CATION EFFLUX SYSTEM PROTEIN CUSB"/>
    <property type="match status" value="1"/>
</dbReference>
<organism evidence="4 5">
    <name type="scientific">Pseudoalteromonas ruthenica</name>
    <dbReference type="NCBI Taxonomy" id="151081"/>
    <lineage>
        <taxon>Bacteria</taxon>
        <taxon>Pseudomonadati</taxon>
        <taxon>Pseudomonadota</taxon>
        <taxon>Gammaproteobacteria</taxon>
        <taxon>Alteromonadales</taxon>
        <taxon>Pseudoalteromonadaceae</taxon>
        <taxon>Pseudoalteromonas</taxon>
    </lineage>
</organism>
<dbReference type="Gene3D" id="2.40.30.170">
    <property type="match status" value="1"/>
</dbReference>
<evidence type="ECO:0000259" key="2">
    <source>
        <dbReference type="Pfam" id="PF25973"/>
    </source>
</evidence>
<dbReference type="GO" id="GO:0015679">
    <property type="term" value="P:plasma membrane copper ion transport"/>
    <property type="evidence" value="ECO:0007669"/>
    <property type="project" value="TreeGrafter"/>
</dbReference>
<accession>A0A0F4PM33</accession>
<dbReference type="Pfam" id="PF25975">
    <property type="entry name" value="CzcB_C"/>
    <property type="match status" value="1"/>
</dbReference>
<dbReference type="AlphaFoldDB" id="A0A0F4PM33"/>
<feature type="domain" description="CzcB-like C-terminal circularly permuted SH3-like" evidence="3">
    <location>
        <begin position="226"/>
        <end position="286"/>
    </location>
</feature>
<gene>
    <name evidence="4" type="ORF">TW72_11905</name>
</gene>
<evidence type="ECO:0000256" key="1">
    <source>
        <dbReference type="ARBA" id="ARBA00022448"/>
    </source>
</evidence>
<name>A0A0F4PM33_9GAMM</name>
<evidence type="ECO:0000313" key="5">
    <source>
        <dbReference type="Proteomes" id="UP000033664"/>
    </source>
</evidence>
<keyword evidence="5" id="KW-1185">Reference proteome</keyword>
<dbReference type="PATRIC" id="fig|151081.8.peg.2207"/>
<dbReference type="RefSeq" id="WP_008109684.1">
    <property type="nucleotide sequence ID" value="NZ_JXXY01000010.1"/>
</dbReference>
<sequence length="298" mass="32902">MKNYLLALLIFIGYLSPIQSVIASEDEHEGEEGISKINNNMAKRLGVETAYLASKTLNQTIPVYGATTIGAEQLFQVGARYNGVIKTINSTVGDKVKKGDLLAVIESNESLNTYKITSPVSGTVLQRNGNIGGITQNTSLFEIVNFDTLWAEFKVFTSQYNQIKVGQPVDIEHGEQAFNSTITNIIPAKDQSYVLARVRLNNTELNLTSGQLLMGSVKINRFEVDLAVEKVAIQELGGQFGVFVKEDEEYEFAPLVLGRSDKNYIEVIDGLSKDAEYVNKNSYLIKADILKSEVEDDD</sequence>
<evidence type="ECO:0000259" key="3">
    <source>
        <dbReference type="Pfam" id="PF25975"/>
    </source>
</evidence>
<dbReference type="OrthoDB" id="9768185at2"/>
<dbReference type="InterPro" id="IPR058649">
    <property type="entry name" value="CzcB_C"/>
</dbReference>
<dbReference type="Gene3D" id="2.40.420.20">
    <property type="match status" value="1"/>
</dbReference>
<proteinExistence type="predicted"/>
<dbReference type="InterPro" id="IPR051909">
    <property type="entry name" value="MFP_Cation_Efflux"/>
</dbReference>